<dbReference type="NCBIfam" id="NF001911">
    <property type="entry name" value="PRK00685.1"/>
    <property type="match status" value="1"/>
</dbReference>
<dbReference type="AlphaFoldDB" id="A0A926NA78"/>
<comment type="caution">
    <text evidence="4">The sequence shown here is derived from an EMBL/GenBank/DDBJ whole genome shotgun (WGS) entry which is preliminary data.</text>
</comment>
<evidence type="ECO:0000313" key="5">
    <source>
        <dbReference type="Proteomes" id="UP000661691"/>
    </source>
</evidence>
<dbReference type="SMART" id="SM00849">
    <property type="entry name" value="Lactamase_B"/>
    <property type="match status" value="1"/>
</dbReference>
<dbReference type="InterPro" id="IPR001279">
    <property type="entry name" value="Metallo-B-lactamas"/>
</dbReference>
<dbReference type="Proteomes" id="UP000661691">
    <property type="component" value="Unassembled WGS sequence"/>
</dbReference>
<dbReference type="HAMAP" id="MF_00457">
    <property type="entry name" value="UPF0173"/>
    <property type="match status" value="1"/>
</dbReference>
<dbReference type="EMBL" id="JACXAH010000017">
    <property type="protein sequence ID" value="MBD1373101.1"/>
    <property type="molecule type" value="Genomic_DNA"/>
</dbReference>
<dbReference type="PANTHER" id="PTHR43546:SF3">
    <property type="entry name" value="UPF0173 METAL-DEPENDENT HYDROLASE MJ1163"/>
    <property type="match status" value="1"/>
</dbReference>
<organism evidence="4 5">
    <name type="scientific">Polycladospora coralii</name>
    <dbReference type="NCBI Taxonomy" id="2771432"/>
    <lineage>
        <taxon>Bacteria</taxon>
        <taxon>Bacillati</taxon>
        <taxon>Bacillota</taxon>
        <taxon>Bacilli</taxon>
        <taxon>Bacillales</taxon>
        <taxon>Thermoactinomycetaceae</taxon>
        <taxon>Polycladospora</taxon>
    </lineage>
</organism>
<dbReference type="PANTHER" id="PTHR43546">
    <property type="entry name" value="UPF0173 METAL-DEPENDENT HYDROLASE MJ1163-RELATED"/>
    <property type="match status" value="1"/>
</dbReference>
<proteinExistence type="inferred from homology"/>
<dbReference type="Gene3D" id="3.60.15.10">
    <property type="entry name" value="Ribonuclease Z/Hydroxyacylglutathione hydrolase-like"/>
    <property type="match status" value="1"/>
</dbReference>
<dbReference type="SUPFAM" id="SSF56281">
    <property type="entry name" value="Metallo-hydrolase/oxidoreductase"/>
    <property type="match status" value="1"/>
</dbReference>
<accession>A0A926NA78</accession>
<evidence type="ECO:0000256" key="1">
    <source>
        <dbReference type="ARBA" id="ARBA00022801"/>
    </source>
</evidence>
<reference evidence="4" key="1">
    <citation type="submission" date="2020-09" db="EMBL/GenBank/DDBJ databases">
        <title>A novel bacterium of genus Hazenella, isolated from South China Sea.</title>
        <authorList>
            <person name="Huang H."/>
            <person name="Mo K."/>
            <person name="Hu Y."/>
        </authorList>
    </citation>
    <scope>NUCLEOTIDE SEQUENCE</scope>
    <source>
        <strain evidence="4">IB182357</strain>
    </source>
</reference>
<protein>
    <recommendedName>
        <fullName evidence="2">UPF0173 metal-dependent hydrolase IC620_12125</fullName>
    </recommendedName>
</protein>
<dbReference type="RefSeq" id="WP_191138744.1">
    <property type="nucleotide sequence ID" value="NZ_JACXAG020000001.1"/>
</dbReference>
<dbReference type="Pfam" id="PF12706">
    <property type="entry name" value="Lactamase_B_2"/>
    <property type="match status" value="1"/>
</dbReference>
<sequence length="228" mass="25144">MLTLTYHGHSCFEICNQKHRIIIDPFLTGNPVATKKEDEIKVDFILITHGHGDHVGDAISIAKRNDATIIAPHEIAVYMEWQGLKAHGMGTGGGYTFDFGHVEMTPALHGSGLEQPDQKEITYMGVAAGFLLTIDKQIIYHAGDTALFSDMKLLARKPIDVALLPIGDNYTMGPEDALLAAEWLQAKQVIPMHYNTFPVIEQDPYPFVSRLKGKGKVLEVGGTIELYT</sequence>
<evidence type="ECO:0000259" key="3">
    <source>
        <dbReference type="SMART" id="SM00849"/>
    </source>
</evidence>
<dbReference type="GO" id="GO:0016787">
    <property type="term" value="F:hydrolase activity"/>
    <property type="evidence" value="ECO:0007669"/>
    <property type="project" value="UniProtKB-UniRule"/>
</dbReference>
<evidence type="ECO:0000256" key="2">
    <source>
        <dbReference type="HAMAP-Rule" id="MF_00457"/>
    </source>
</evidence>
<dbReference type="InterPro" id="IPR036866">
    <property type="entry name" value="RibonucZ/Hydroxyglut_hydro"/>
</dbReference>
<gene>
    <name evidence="4" type="ORF">IC620_12125</name>
</gene>
<keyword evidence="5" id="KW-1185">Reference proteome</keyword>
<dbReference type="InterPro" id="IPR050114">
    <property type="entry name" value="UPF0173_UPF0282_UlaG_hydrolase"/>
</dbReference>
<dbReference type="InterPro" id="IPR022877">
    <property type="entry name" value="UPF0173"/>
</dbReference>
<feature type="domain" description="Metallo-beta-lactamase" evidence="3">
    <location>
        <begin position="8"/>
        <end position="193"/>
    </location>
</feature>
<name>A0A926NA78_9BACL</name>
<evidence type="ECO:0000313" key="4">
    <source>
        <dbReference type="EMBL" id="MBD1373101.1"/>
    </source>
</evidence>
<comment type="similarity">
    <text evidence="2">Belongs to the UPF0173 family.</text>
</comment>
<keyword evidence="1 2" id="KW-0378">Hydrolase</keyword>